<dbReference type="SUPFAM" id="SSF47459">
    <property type="entry name" value="HLH, helix-loop-helix DNA-binding domain"/>
    <property type="match status" value="1"/>
</dbReference>
<feature type="region of interest" description="Disordered" evidence="6">
    <location>
        <begin position="112"/>
        <end position="302"/>
    </location>
</feature>
<feature type="compositionally biased region" description="Low complexity" evidence="6">
    <location>
        <begin position="285"/>
        <end position="295"/>
    </location>
</feature>
<dbReference type="GO" id="GO:0005634">
    <property type="term" value="C:nucleus"/>
    <property type="evidence" value="ECO:0007669"/>
    <property type="project" value="UniProtKB-SubCell"/>
</dbReference>
<dbReference type="GO" id="GO:0046983">
    <property type="term" value="F:protein dimerization activity"/>
    <property type="evidence" value="ECO:0007669"/>
    <property type="project" value="InterPro"/>
</dbReference>
<dbReference type="Proteomes" id="UP000789375">
    <property type="component" value="Unassembled WGS sequence"/>
</dbReference>
<evidence type="ECO:0000256" key="4">
    <source>
        <dbReference type="ARBA" id="ARBA00023163"/>
    </source>
</evidence>
<feature type="compositionally biased region" description="Polar residues" evidence="6">
    <location>
        <begin position="211"/>
        <end position="225"/>
    </location>
</feature>
<dbReference type="InterPro" id="IPR052207">
    <property type="entry name" value="Max-like/E-box_TFs"/>
</dbReference>
<dbReference type="InterPro" id="IPR011598">
    <property type="entry name" value="bHLH_dom"/>
</dbReference>
<feature type="region of interest" description="Disordered" evidence="6">
    <location>
        <begin position="1"/>
        <end position="43"/>
    </location>
</feature>
<comment type="subcellular location">
    <subcellularLocation>
        <location evidence="1">Nucleus</location>
    </subcellularLocation>
</comment>
<evidence type="ECO:0000256" key="6">
    <source>
        <dbReference type="SAM" id="MobiDB-lite"/>
    </source>
</evidence>
<evidence type="ECO:0000313" key="9">
    <source>
        <dbReference type="Proteomes" id="UP000789375"/>
    </source>
</evidence>
<dbReference type="SMART" id="SM00353">
    <property type="entry name" value="HLH"/>
    <property type="match status" value="1"/>
</dbReference>
<feature type="compositionally biased region" description="Basic and acidic residues" evidence="6">
    <location>
        <begin position="196"/>
        <end position="205"/>
    </location>
</feature>
<feature type="compositionally biased region" description="Polar residues" evidence="6">
    <location>
        <begin position="261"/>
        <end position="277"/>
    </location>
</feature>
<dbReference type="Pfam" id="PF00010">
    <property type="entry name" value="HLH"/>
    <property type="match status" value="1"/>
</dbReference>
<dbReference type="EMBL" id="CAJVPP010000041">
    <property type="protein sequence ID" value="CAG8436809.1"/>
    <property type="molecule type" value="Genomic_DNA"/>
</dbReference>
<organism evidence="8 9">
    <name type="scientific">Funneliformis mosseae</name>
    <name type="common">Endomycorrhizal fungus</name>
    <name type="synonym">Glomus mosseae</name>
    <dbReference type="NCBI Taxonomy" id="27381"/>
    <lineage>
        <taxon>Eukaryota</taxon>
        <taxon>Fungi</taxon>
        <taxon>Fungi incertae sedis</taxon>
        <taxon>Mucoromycota</taxon>
        <taxon>Glomeromycotina</taxon>
        <taxon>Glomeromycetes</taxon>
        <taxon>Glomerales</taxon>
        <taxon>Glomeraceae</taxon>
        <taxon>Funneliformis</taxon>
    </lineage>
</organism>
<feature type="compositionally biased region" description="Low complexity" evidence="6">
    <location>
        <begin position="132"/>
        <end position="168"/>
    </location>
</feature>
<dbReference type="PROSITE" id="PS50888">
    <property type="entry name" value="BHLH"/>
    <property type="match status" value="1"/>
</dbReference>
<feature type="domain" description="BHLH" evidence="7">
    <location>
        <begin position="309"/>
        <end position="360"/>
    </location>
</feature>
<dbReference type="InterPro" id="IPR036638">
    <property type="entry name" value="HLH_DNA-bd_sf"/>
</dbReference>
<keyword evidence="3" id="KW-0238">DNA-binding</keyword>
<dbReference type="AlphaFoldDB" id="A0A9N8YJN3"/>
<comment type="caution">
    <text evidence="8">The sequence shown here is derived from an EMBL/GenBank/DDBJ whole genome shotgun (WGS) entry which is preliminary data.</text>
</comment>
<evidence type="ECO:0000259" key="7">
    <source>
        <dbReference type="PROSITE" id="PS50888"/>
    </source>
</evidence>
<dbReference type="PANTHER" id="PTHR15741">
    <property type="entry name" value="BASIC HELIX-LOOP-HELIX ZIP TRANSCRIPTION FACTOR"/>
    <property type="match status" value="1"/>
</dbReference>
<keyword evidence="4" id="KW-0804">Transcription</keyword>
<sequence length="512" mass="56224">MSEYYSKNNNTTPQNNREPPHLLSSSFIQQELNSPAQKFSNMSENGYHTVTDQFGMHTQSSVPISEPPPYDEFVEYNWPTEIPPFLAPTPDDFSNQQLFNPEDTHFLLHDFLGQTSSSPSPTGDLLNRQQFSSSNSTSLSPRTSNITLSSSPPLPSRNNSHNHNNISNGDGGVGDDISSDGGNPDGPSTPTVPSKRKSEHDDERVRRRTSNPRLNPINTKLPMTQSNSNTPTSSNNNSPSPSTPNRELIKSKNDDDDELVNATSANTSNMDNLNDEFSSADIKTESSSTKQTPQKSSRKPYKELLTEEEKRANHIASEQKRRNTIRAGFKELTDIIPTLKNVNNSKSTILFKAVDYIKYLERRNRNLKERAVAPMPINYGVIPNGGLTAIPIGHHPQPSQQQHVMGPHHQIYFVPTTPTSENPSSMIPAGSVVSPVVNSTNNIFSRGAMGMQISNMPLSSQQNHHHPQQDNVPGMNIPTMGSDDGNNGGVDIDGDSSMLGMNGNATRVGVKC</sequence>
<accession>A0A9N8YJN3</accession>
<evidence type="ECO:0000256" key="5">
    <source>
        <dbReference type="ARBA" id="ARBA00023242"/>
    </source>
</evidence>
<dbReference type="CDD" id="cd11404">
    <property type="entry name" value="bHLHzip_Mlx_like"/>
    <property type="match status" value="1"/>
</dbReference>
<keyword evidence="2" id="KW-0805">Transcription regulation</keyword>
<evidence type="ECO:0000256" key="1">
    <source>
        <dbReference type="ARBA" id="ARBA00004123"/>
    </source>
</evidence>
<keyword evidence="9" id="KW-1185">Reference proteome</keyword>
<evidence type="ECO:0000256" key="2">
    <source>
        <dbReference type="ARBA" id="ARBA00023015"/>
    </source>
</evidence>
<gene>
    <name evidence="8" type="ORF">FMOSSE_LOCUS440</name>
</gene>
<dbReference type="GO" id="GO:0000981">
    <property type="term" value="F:DNA-binding transcription factor activity, RNA polymerase II-specific"/>
    <property type="evidence" value="ECO:0007669"/>
    <property type="project" value="TreeGrafter"/>
</dbReference>
<protein>
    <submittedName>
        <fullName evidence="8">10397_t:CDS:1</fullName>
    </submittedName>
</protein>
<evidence type="ECO:0000256" key="3">
    <source>
        <dbReference type="ARBA" id="ARBA00023125"/>
    </source>
</evidence>
<keyword evidence="5" id="KW-0539">Nucleus</keyword>
<feature type="compositionally biased region" description="Polar residues" evidence="6">
    <location>
        <begin position="113"/>
        <end position="131"/>
    </location>
</feature>
<dbReference type="GO" id="GO:0000978">
    <property type="term" value="F:RNA polymerase II cis-regulatory region sequence-specific DNA binding"/>
    <property type="evidence" value="ECO:0007669"/>
    <property type="project" value="TreeGrafter"/>
</dbReference>
<proteinExistence type="predicted"/>
<reference evidence="8" key="1">
    <citation type="submission" date="2021-06" db="EMBL/GenBank/DDBJ databases">
        <authorList>
            <person name="Kallberg Y."/>
            <person name="Tangrot J."/>
            <person name="Rosling A."/>
        </authorList>
    </citation>
    <scope>NUCLEOTIDE SEQUENCE</scope>
    <source>
        <strain evidence="8">87-6 pot B 2015</strain>
    </source>
</reference>
<evidence type="ECO:0000313" key="8">
    <source>
        <dbReference type="EMBL" id="CAG8436809.1"/>
    </source>
</evidence>
<feature type="compositionally biased region" description="Low complexity" evidence="6">
    <location>
        <begin position="226"/>
        <end position="245"/>
    </location>
</feature>
<dbReference type="PANTHER" id="PTHR15741:SF27">
    <property type="entry name" value="TRANSCRIPTION FACTOR AP-4"/>
    <property type="match status" value="1"/>
</dbReference>
<name>A0A9N8YJN3_FUNMO</name>
<dbReference type="Gene3D" id="4.10.280.10">
    <property type="entry name" value="Helix-loop-helix DNA-binding domain"/>
    <property type="match status" value="1"/>
</dbReference>